<dbReference type="Proteomes" id="UP000664628">
    <property type="component" value="Unassembled WGS sequence"/>
</dbReference>
<evidence type="ECO:0000313" key="2">
    <source>
        <dbReference type="Proteomes" id="UP000664628"/>
    </source>
</evidence>
<dbReference type="RefSeq" id="WP_207330063.1">
    <property type="nucleotide sequence ID" value="NZ_JAFMYW010000004.1"/>
</dbReference>
<organism evidence="1 2">
    <name type="scientific">Fibrella forsythiae</name>
    <dbReference type="NCBI Taxonomy" id="2817061"/>
    <lineage>
        <taxon>Bacteria</taxon>
        <taxon>Pseudomonadati</taxon>
        <taxon>Bacteroidota</taxon>
        <taxon>Cytophagia</taxon>
        <taxon>Cytophagales</taxon>
        <taxon>Spirosomataceae</taxon>
        <taxon>Fibrella</taxon>
    </lineage>
</organism>
<evidence type="ECO:0000313" key="1">
    <source>
        <dbReference type="EMBL" id="MBO0950125.1"/>
    </source>
</evidence>
<comment type="caution">
    <text evidence="1">The sequence shown here is derived from an EMBL/GenBank/DDBJ whole genome shotgun (WGS) entry which is preliminary data.</text>
</comment>
<accession>A0ABS3JJE2</accession>
<proteinExistence type="predicted"/>
<gene>
    <name evidence="1" type="ORF">J2I46_16130</name>
</gene>
<protein>
    <submittedName>
        <fullName evidence="1">Uncharacterized protein</fullName>
    </submittedName>
</protein>
<reference evidence="1 2" key="1">
    <citation type="submission" date="2021-03" db="EMBL/GenBank/DDBJ databases">
        <title>Fibrella sp. HMF5405 genome sequencing and assembly.</title>
        <authorList>
            <person name="Kang H."/>
            <person name="Kim H."/>
            <person name="Bae S."/>
            <person name="Joh K."/>
        </authorList>
    </citation>
    <scope>NUCLEOTIDE SEQUENCE [LARGE SCALE GENOMIC DNA]</scope>
    <source>
        <strain evidence="1 2">HMF5405</strain>
    </source>
</reference>
<dbReference type="EMBL" id="JAFMYW010000004">
    <property type="protein sequence ID" value="MBO0950125.1"/>
    <property type="molecule type" value="Genomic_DNA"/>
</dbReference>
<name>A0ABS3JJE2_9BACT</name>
<sequence>MKMHNESLAFALRQVWVNQPDHQADTPATAYLLDTEPAVNLPDTVRQRTLDRLQIRLTTPSLGQLLQQQTQAKDVIWQQEQTGFSAETLNDLCNDAIHPTSVPVMRMKRLIHFLRLSTEQAFAALQKTADQYNWQAGPSTFSYAQMGRLSHPDRPASTTTSTGRHFLFESDEALQLYLNRLGDVLASESTT</sequence>
<keyword evidence="2" id="KW-1185">Reference proteome</keyword>